<reference evidence="1 2" key="1">
    <citation type="journal article" date="2016" name="Mol. Biol. Evol.">
        <title>Comparative Genomics of Early-Diverging Mushroom-Forming Fungi Provides Insights into the Origins of Lignocellulose Decay Capabilities.</title>
        <authorList>
            <person name="Nagy L.G."/>
            <person name="Riley R."/>
            <person name="Tritt A."/>
            <person name="Adam C."/>
            <person name="Daum C."/>
            <person name="Floudas D."/>
            <person name="Sun H."/>
            <person name="Yadav J.S."/>
            <person name="Pangilinan J."/>
            <person name="Larsson K.H."/>
            <person name="Matsuura K."/>
            <person name="Barry K."/>
            <person name="Labutti K."/>
            <person name="Kuo R."/>
            <person name="Ohm R.A."/>
            <person name="Bhattacharya S.S."/>
            <person name="Shirouzu T."/>
            <person name="Yoshinaga Y."/>
            <person name="Martin F.M."/>
            <person name="Grigoriev I.V."/>
            <person name="Hibbett D.S."/>
        </authorList>
    </citation>
    <scope>NUCLEOTIDE SEQUENCE [LARGE SCALE GENOMIC DNA]</scope>
    <source>
        <strain evidence="1 2">CBS 109695</strain>
    </source>
</reference>
<organism evidence="1 2">
    <name type="scientific">Athelia psychrophila</name>
    <dbReference type="NCBI Taxonomy" id="1759441"/>
    <lineage>
        <taxon>Eukaryota</taxon>
        <taxon>Fungi</taxon>
        <taxon>Dikarya</taxon>
        <taxon>Basidiomycota</taxon>
        <taxon>Agaricomycotina</taxon>
        <taxon>Agaricomycetes</taxon>
        <taxon>Agaricomycetidae</taxon>
        <taxon>Atheliales</taxon>
        <taxon>Atheliaceae</taxon>
        <taxon>Athelia</taxon>
    </lineage>
</organism>
<keyword evidence="2" id="KW-1185">Reference proteome</keyword>
<name>A0A167XI99_9AGAM</name>
<dbReference type="EMBL" id="KV417757">
    <property type="protein sequence ID" value="KZP07246.1"/>
    <property type="molecule type" value="Genomic_DNA"/>
</dbReference>
<protein>
    <submittedName>
        <fullName evidence="1">Uncharacterized protein</fullName>
    </submittedName>
</protein>
<gene>
    <name evidence="1" type="ORF">FIBSPDRAFT_875752</name>
</gene>
<dbReference type="AlphaFoldDB" id="A0A167XI99"/>
<evidence type="ECO:0000313" key="2">
    <source>
        <dbReference type="Proteomes" id="UP000076532"/>
    </source>
</evidence>
<dbReference type="Proteomes" id="UP000076532">
    <property type="component" value="Unassembled WGS sequence"/>
</dbReference>
<evidence type="ECO:0000313" key="1">
    <source>
        <dbReference type="EMBL" id="KZP07246.1"/>
    </source>
</evidence>
<sequence>MRAHCVAGLACTPPPCQTMATHPFDVIEVRAPYPYGFPSLTPARRRRYKSAAKTATTASCAS</sequence>
<proteinExistence type="predicted"/>
<accession>A0A167XI99</accession>